<dbReference type="Gene3D" id="2.60.40.420">
    <property type="entry name" value="Cupredoxins - blue copper proteins"/>
    <property type="match status" value="3"/>
</dbReference>
<evidence type="ECO:0000313" key="9">
    <source>
        <dbReference type="Proteomes" id="UP000614982"/>
    </source>
</evidence>
<proteinExistence type="predicted"/>
<dbReference type="Proteomes" id="UP000614982">
    <property type="component" value="Unassembled WGS sequence"/>
</dbReference>
<gene>
    <name evidence="7" type="ORF">ALP84_01974</name>
    <name evidence="6" type="ORF">PSCICP_21310</name>
</gene>
<feature type="chain" id="PRO_5018145269" evidence="3">
    <location>
        <begin position="40"/>
        <end position="699"/>
    </location>
</feature>
<evidence type="ECO:0000256" key="3">
    <source>
        <dbReference type="SAM" id="SignalP"/>
    </source>
</evidence>
<dbReference type="RefSeq" id="WP_236249452.1">
    <property type="nucleotide sequence ID" value="NZ_BLVX01000017.1"/>
</dbReference>
<protein>
    <submittedName>
        <fullName evidence="6">L-ascorbate oxidase</fullName>
    </submittedName>
    <submittedName>
        <fullName evidence="7">Putative multicopper oxidase</fullName>
    </submittedName>
</protein>
<sequence>MARLEESCIKGTAPAMKRYHLHAAVAALIAGCTALPAMAEESSRQFINPPDLQQQAPSQAVSGQTTLLMRSGVEKAATKPLPAPTPRAGKERQLVLNIGYTVSSIYNPTTKNDDVVRLRSYKGTDVDPRRPFVAPTINATPGDTIRVTLNNNLPKDPSCTDPHATTDKPHCFNGTNLHSHGLWVSPTGNSDNVLLSINPGVSFQYEYNIPEDHPAGTFWYHPHRHGSTALQVGSGMAGALVIHGDRKPTHESNGDIDTLLKGSDGKPFTERLLVLQQIPYACTDDGGKTYNWNCAKGQIGVVESYEDQFGPSDWQNSGRYTTINGQVQPIFFANSGTIERWRLVHAGIRDTIVPQFRKMAETGRQRSQDGISAADSESFIANQCFGEPVPFQVIASDGLTMDKAQQLSQVTLQPGYRNDLLVMFPEPGRYCVVDKPETESGSVNQTTGSTQLLGFVEVGAGPKIKDIKAAVTTELVAAAKRNMPAEVQRLVVSDLQKDLKLTKFIPHASISDEELKKSGNLEQNLVFMLNATDPNNVKFAVGTTAANAEPYKPDVINRQLTLGTAETWTLQSAYVSHPFHIHVNPFQIEKIIGPDGTDLSEPGAVDKTDNNDAQYAGLKGVWKDTLFVKGPTGKTPGFDPVTNTKGLYKIYVRTRYQRYIGEFVLHCHILDHEDQGMMQNVNISIPDGNGGNLGSSSHH</sequence>
<keyword evidence="1" id="KW-0479">Metal-binding</keyword>
<evidence type="ECO:0000313" key="7">
    <source>
        <dbReference type="EMBL" id="RMR57043.1"/>
    </source>
</evidence>
<evidence type="ECO:0000313" key="6">
    <source>
        <dbReference type="EMBL" id="GFM92159.1"/>
    </source>
</evidence>
<dbReference type="InterPro" id="IPR002355">
    <property type="entry name" value="Cu_oxidase_Cu_BS"/>
</dbReference>
<dbReference type="EMBL" id="RBRY01000086">
    <property type="protein sequence ID" value="RMR57043.1"/>
    <property type="molecule type" value="Genomic_DNA"/>
</dbReference>
<reference evidence="7 8" key="1">
    <citation type="submission" date="2018-08" db="EMBL/GenBank/DDBJ databases">
        <title>Recombination of ecologically and evolutionarily significant loci maintains genetic cohesion in the Pseudomonas syringae species complex.</title>
        <authorList>
            <person name="Dillon M."/>
            <person name="Thakur S."/>
            <person name="Almeida R.N.D."/>
            <person name="Weir B.S."/>
            <person name="Guttman D.S."/>
        </authorList>
    </citation>
    <scope>NUCLEOTIDE SEQUENCE [LARGE SCALE GENOMIC DNA]</scope>
    <source>
        <strain evidence="7 8">ICMP 6917</strain>
    </source>
</reference>
<evidence type="ECO:0000313" key="8">
    <source>
        <dbReference type="Proteomes" id="UP000278332"/>
    </source>
</evidence>
<dbReference type="GeneID" id="93660893"/>
<dbReference type="SUPFAM" id="SSF49503">
    <property type="entry name" value="Cupredoxins"/>
    <property type="match status" value="3"/>
</dbReference>
<dbReference type="PROSITE" id="PS51257">
    <property type="entry name" value="PROKAR_LIPOPROTEIN"/>
    <property type="match status" value="1"/>
</dbReference>
<comment type="caution">
    <text evidence="7">The sequence shown here is derived from an EMBL/GenBank/DDBJ whole genome shotgun (WGS) entry which is preliminary data.</text>
</comment>
<feature type="domain" description="Plastocyanin-like" evidence="5">
    <location>
        <begin position="173"/>
        <end position="245"/>
    </location>
</feature>
<dbReference type="InterPro" id="IPR011706">
    <property type="entry name" value="Cu-oxidase_C"/>
</dbReference>
<feature type="signal peptide" evidence="3">
    <location>
        <begin position="1"/>
        <end position="39"/>
    </location>
</feature>
<reference evidence="6 9" key="2">
    <citation type="submission" date="2020-05" db="EMBL/GenBank/DDBJ databases">
        <title>Genetic diversity of Pseudomonas cichorii.</title>
        <authorList>
            <person name="Tani S."/>
            <person name="Yagi H."/>
            <person name="Hashimoto S."/>
            <person name="Iiyama K."/>
            <person name="Furuya N."/>
        </authorList>
    </citation>
    <scope>NUCLEOTIDE SEQUENCE [LARGE SCALE GENOMIC DNA]</scope>
    <source>
        <strain evidence="6 9">LMG 2162</strain>
    </source>
</reference>
<dbReference type="Pfam" id="PF07731">
    <property type="entry name" value="Cu-oxidase_2"/>
    <property type="match status" value="1"/>
</dbReference>
<dbReference type="InterPro" id="IPR033138">
    <property type="entry name" value="Cu_oxidase_CS"/>
</dbReference>
<dbReference type="AlphaFoldDB" id="A0A3M4VZI1"/>
<dbReference type="Pfam" id="PF07732">
    <property type="entry name" value="Cu-oxidase_3"/>
    <property type="match status" value="1"/>
</dbReference>
<dbReference type="EMBL" id="BLWA01000004">
    <property type="protein sequence ID" value="GFM92159.1"/>
    <property type="molecule type" value="Genomic_DNA"/>
</dbReference>
<dbReference type="CDD" id="cd13853">
    <property type="entry name" value="CuRO_1_Tth-MCO_like"/>
    <property type="match status" value="1"/>
</dbReference>
<dbReference type="PANTHER" id="PTHR11709">
    <property type="entry name" value="MULTI-COPPER OXIDASE"/>
    <property type="match status" value="1"/>
</dbReference>
<name>A0A3M4VZI1_PSECI</name>
<dbReference type="PROSITE" id="PS00079">
    <property type="entry name" value="MULTICOPPER_OXIDASE1"/>
    <property type="match status" value="1"/>
</dbReference>
<evidence type="ECO:0000256" key="2">
    <source>
        <dbReference type="ARBA" id="ARBA00023002"/>
    </source>
</evidence>
<dbReference type="InterPro" id="IPR011707">
    <property type="entry name" value="Cu-oxidase-like_N"/>
</dbReference>
<keyword evidence="3" id="KW-0732">Signal</keyword>
<evidence type="ECO:0000256" key="1">
    <source>
        <dbReference type="ARBA" id="ARBA00022723"/>
    </source>
</evidence>
<organism evidence="7 8">
    <name type="scientific">Pseudomonas cichorii</name>
    <dbReference type="NCBI Taxonomy" id="36746"/>
    <lineage>
        <taxon>Bacteria</taxon>
        <taxon>Pseudomonadati</taxon>
        <taxon>Pseudomonadota</taxon>
        <taxon>Gammaproteobacteria</taxon>
        <taxon>Pseudomonadales</taxon>
        <taxon>Pseudomonadaceae</taxon>
        <taxon>Pseudomonas</taxon>
    </lineage>
</organism>
<dbReference type="InterPro" id="IPR045087">
    <property type="entry name" value="Cu-oxidase_fam"/>
</dbReference>
<feature type="domain" description="Plastocyanin-like" evidence="4">
    <location>
        <begin position="539"/>
        <end position="683"/>
    </location>
</feature>
<dbReference type="InterPro" id="IPR008972">
    <property type="entry name" value="Cupredoxin"/>
</dbReference>
<dbReference type="Proteomes" id="UP000278332">
    <property type="component" value="Unassembled WGS sequence"/>
</dbReference>
<accession>A0A3M4VZI1</accession>
<dbReference type="CDD" id="cd13900">
    <property type="entry name" value="CuRO_3_Tth-MCO_like"/>
    <property type="match status" value="1"/>
</dbReference>
<keyword evidence="9" id="KW-1185">Reference proteome</keyword>
<dbReference type="GO" id="GO:0005507">
    <property type="term" value="F:copper ion binding"/>
    <property type="evidence" value="ECO:0007669"/>
    <property type="project" value="InterPro"/>
</dbReference>
<dbReference type="GO" id="GO:0016491">
    <property type="term" value="F:oxidoreductase activity"/>
    <property type="evidence" value="ECO:0007669"/>
    <property type="project" value="UniProtKB-KW"/>
</dbReference>
<dbReference type="PROSITE" id="PS00080">
    <property type="entry name" value="MULTICOPPER_OXIDASE2"/>
    <property type="match status" value="1"/>
</dbReference>
<evidence type="ECO:0000259" key="5">
    <source>
        <dbReference type="Pfam" id="PF07732"/>
    </source>
</evidence>
<evidence type="ECO:0000259" key="4">
    <source>
        <dbReference type="Pfam" id="PF07731"/>
    </source>
</evidence>
<dbReference type="PANTHER" id="PTHR11709:SF2">
    <property type="entry name" value="MULTICOPPER OXIDASE LPR1"/>
    <property type="match status" value="1"/>
</dbReference>
<keyword evidence="2" id="KW-0560">Oxidoreductase</keyword>